<dbReference type="Proteomes" id="UP000007129">
    <property type="component" value="Unassembled WGS sequence"/>
</dbReference>
<name>K2QQL4_MACPH</name>
<evidence type="ECO:0000256" key="1">
    <source>
        <dbReference type="ARBA" id="ARBA00004123"/>
    </source>
</evidence>
<dbReference type="OrthoDB" id="5380854at2759"/>
<dbReference type="VEuPathDB" id="FungiDB:MPH_10694"/>
<dbReference type="PANTHER" id="PTHR37534:SF51">
    <property type="entry name" value="ACRIFLAVINE SENSITIVITY CONTROL PROTEIN ACR-2"/>
    <property type="match status" value="1"/>
</dbReference>
<keyword evidence="2" id="KW-0539">Nucleus</keyword>
<protein>
    <recommendedName>
        <fullName evidence="5">Acriflavine sensitivity control protein acr-2</fullName>
    </recommendedName>
</protein>
<dbReference type="GO" id="GO:0005634">
    <property type="term" value="C:nucleus"/>
    <property type="evidence" value="ECO:0007669"/>
    <property type="project" value="UniProtKB-SubCell"/>
</dbReference>
<dbReference type="GO" id="GO:0045944">
    <property type="term" value="P:positive regulation of transcription by RNA polymerase II"/>
    <property type="evidence" value="ECO:0007669"/>
    <property type="project" value="TreeGrafter"/>
</dbReference>
<dbReference type="InParanoid" id="K2QQL4"/>
<dbReference type="HOGENOM" id="CLU_020030_3_0_1"/>
<dbReference type="PANTHER" id="PTHR37534">
    <property type="entry name" value="TRANSCRIPTIONAL ACTIVATOR PROTEIN UGA3"/>
    <property type="match status" value="1"/>
</dbReference>
<reference evidence="3 4" key="1">
    <citation type="journal article" date="2012" name="BMC Genomics">
        <title>Tools to kill: Genome of one of the most destructive plant pathogenic fungi Macrophomina phaseolina.</title>
        <authorList>
            <person name="Islam M.S."/>
            <person name="Haque M.S."/>
            <person name="Islam M.M."/>
            <person name="Emdad E.M."/>
            <person name="Halim A."/>
            <person name="Hossen Q.M.M."/>
            <person name="Hossain M.Z."/>
            <person name="Ahmed B."/>
            <person name="Rahim S."/>
            <person name="Rahman M.S."/>
            <person name="Alam M.M."/>
            <person name="Hou S."/>
            <person name="Wan X."/>
            <person name="Saito J.A."/>
            <person name="Alam M."/>
        </authorList>
    </citation>
    <scope>NUCLEOTIDE SEQUENCE [LARGE SCALE GENOMIC DNA]</scope>
    <source>
        <strain evidence="3 4">MS6</strain>
    </source>
</reference>
<comment type="caution">
    <text evidence="3">The sequence shown here is derived from an EMBL/GenBank/DDBJ whole genome shotgun (WGS) entry which is preliminary data.</text>
</comment>
<evidence type="ECO:0000313" key="3">
    <source>
        <dbReference type="EMBL" id="EKG12211.1"/>
    </source>
</evidence>
<gene>
    <name evidence="3" type="ORF">MPH_10694</name>
</gene>
<organism evidence="3 4">
    <name type="scientific">Macrophomina phaseolina (strain MS6)</name>
    <name type="common">Charcoal rot fungus</name>
    <dbReference type="NCBI Taxonomy" id="1126212"/>
    <lineage>
        <taxon>Eukaryota</taxon>
        <taxon>Fungi</taxon>
        <taxon>Dikarya</taxon>
        <taxon>Ascomycota</taxon>
        <taxon>Pezizomycotina</taxon>
        <taxon>Dothideomycetes</taxon>
        <taxon>Dothideomycetes incertae sedis</taxon>
        <taxon>Botryosphaeriales</taxon>
        <taxon>Botryosphaeriaceae</taxon>
        <taxon>Macrophomina</taxon>
    </lineage>
</organism>
<dbReference type="EMBL" id="AHHD01000456">
    <property type="protein sequence ID" value="EKG12211.1"/>
    <property type="molecule type" value="Genomic_DNA"/>
</dbReference>
<comment type="subcellular location">
    <subcellularLocation>
        <location evidence="1">Nucleus</location>
    </subcellularLocation>
</comment>
<dbReference type="eggNOG" id="ENOG502SI0U">
    <property type="taxonomic scope" value="Eukaryota"/>
</dbReference>
<accession>K2QQL4</accession>
<dbReference type="STRING" id="1126212.K2QQL4"/>
<dbReference type="GO" id="GO:0000976">
    <property type="term" value="F:transcription cis-regulatory region binding"/>
    <property type="evidence" value="ECO:0007669"/>
    <property type="project" value="TreeGrafter"/>
</dbReference>
<evidence type="ECO:0008006" key="5">
    <source>
        <dbReference type="Google" id="ProtNLM"/>
    </source>
</evidence>
<dbReference type="GO" id="GO:0003700">
    <property type="term" value="F:DNA-binding transcription factor activity"/>
    <property type="evidence" value="ECO:0007669"/>
    <property type="project" value="TreeGrafter"/>
</dbReference>
<proteinExistence type="predicted"/>
<dbReference type="AlphaFoldDB" id="K2QQL4"/>
<evidence type="ECO:0000256" key="2">
    <source>
        <dbReference type="ARBA" id="ARBA00023242"/>
    </source>
</evidence>
<evidence type="ECO:0000313" key="4">
    <source>
        <dbReference type="Proteomes" id="UP000007129"/>
    </source>
</evidence>
<dbReference type="InterPro" id="IPR021858">
    <property type="entry name" value="Fun_TF"/>
</dbReference>
<sequence>MSGDFVTYDIPNLNPFRDLIPLSKEHAVLLHIAIANGASHLANLQSMEMQKAATSTLALANAAVANEVATHMQPVQLLNNQSTRYYQDALIAKHKALKLLRRSLENVNAGNRDVLLAAIHLFVNFELINSGKGDCIVHVEGARKLIETFGLSDGSESSAMMSRLRDHVISDCLTFYILGSTVSSRWSRTSASRHFHMDPNSTAEERIRPEEEALVLMRRTQAFDVHAWAKGVQGISSHDDFESRVHVASAHKSAICLYIHRVVPSACLLDEEGVESLVSDTITHLSCIDDNDSLNKGTAWPTFVAGAESETPERRAWAAKRLLMLWKLMLYGYLPTALETLQVVWGMNDLQPETPGSPVGWLQKLKKLGIEWMIV</sequence>
<dbReference type="Pfam" id="PF11951">
    <property type="entry name" value="Fungal_trans_2"/>
    <property type="match status" value="2"/>
</dbReference>